<dbReference type="PROSITE" id="PS51257">
    <property type="entry name" value="PROKAR_LIPOPROTEIN"/>
    <property type="match status" value="1"/>
</dbReference>
<evidence type="ECO:0008006" key="4">
    <source>
        <dbReference type="Google" id="ProtNLM"/>
    </source>
</evidence>
<name>A0ABN6ZCP2_9FIRM</name>
<dbReference type="Proteomes" id="UP001432099">
    <property type="component" value="Chromosome"/>
</dbReference>
<proteinExistence type="predicted"/>
<dbReference type="RefSeq" id="WP_338617467.1">
    <property type="nucleotide sequence ID" value="NZ_AP028127.1"/>
</dbReference>
<sequence>MKKKQFISVLLMALLIIVGCENGMVKKSMEKAKIAMEEKAYEKALLSLELVLEENPSHEEAKTLHSIVDTYLQATQLIAEEKFAEAKKVIDQLDKGYADYTIKEDMDVLKEKIETHLTEIDKVAQVLTEAEEMFNQQQYEECKATLITHVIGSLSEHVNANPYATSEQKAKAEELVAKSQQALDEQEAQRVAEEERLAEEKRQEEERKKQQEPKVYSREEVTELLISLDKGMAVDEEPDDDFFKDAYINGERCYISNIVYPFGNDYHTRMFYVGSQTLTVYDLDYQAQGTIYEDQDFERGAF</sequence>
<gene>
    <name evidence="2" type="ORF">T23_17140</name>
</gene>
<keyword evidence="3" id="KW-1185">Reference proteome</keyword>
<accession>A0ABN6ZCP2</accession>
<organism evidence="2 3">
    <name type="scientific">Turicibacter faecis</name>
    <dbReference type="NCBI Taxonomy" id="2963365"/>
    <lineage>
        <taxon>Bacteria</taxon>
        <taxon>Bacillati</taxon>
        <taxon>Bacillota</taxon>
        <taxon>Erysipelotrichia</taxon>
        <taxon>Erysipelotrichales</taxon>
        <taxon>Turicibacteraceae</taxon>
        <taxon>Turicibacter</taxon>
    </lineage>
</organism>
<evidence type="ECO:0000313" key="3">
    <source>
        <dbReference type="Proteomes" id="UP001432099"/>
    </source>
</evidence>
<protein>
    <recommendedName>
        <fullName evidence="4">Lipoprotein</fullName>
    </recommendedName>
</protein>
<dbReference type="EMBL" id="AP028127">
    <property type="protein sequence ID" value="BEH91612.1"/>
    <property type="molecule type" value="Genomic_DNA"/>
</dbReference>
<evidence type="ECO:0000256" key="1">
    <source>
        <dbReference type="SAM" id="MobiDB-lite"/>
    </source>
</evidence>
<reference evidence="2" key="1">
    <citation type="journal article" date="2024" name="Int. J. Syst. Evol. Microbiol.">
        <title>Turicibacter faecis sp. nov., isolated from faeces of heart failure mouse model.</title>
        <authorList>
            <person name="Imamura Y."/>
            <person name="Motooka D."/>
            <person name="Nakajima Y."/>
            <person name="Ito S."/>
            <person name="Kitakaze M."/>
            <person name="Iida T."/>
            <person name="Nakamura S."/>
        </authorList>
    </citation>
    <scope>NUCLEOTIDE SEQUENCE</scope>
    <source>
        <strain evidence="2">TC023</strain>
    </source>
</reference>
<evidence type="ECO:0000313" key="2">
    <source>
        <dbReference type="EMBL" id="BEH91612.1"/>
    </source>
</evidence>
<feature type="region of interest" description="Disordered" evidence="1">
    <location>
        <begin position="194"/>
        <end position="215"/>
    </location>
</feature>